<reference evidence="2" key="1">
    <citation type="submission" date="2015-04" db="EMBL/GenBank/DDBJ databases">
        <authorList>
            <person name="Syromyatnikov M.Y."/>
            <person name="Popov V.N."/>
        </authorList>
    </citation>
    <scope>NUCLEOTIDE SEQUENCE</scope>
    <source>
        <strain evidence="2">MO-1</strain>
    </source>
</reference>
<dbReference type="InterPro" id="IPR006464">
    <property type="entry name" value="AcTrfase_RimI/Ard1"/>
</dbReference>
<dbReference type="EC" id="2.3.1.128" evidence="2"/>
<organism evidence="2">
    <name type="scientific">Magnetococcus massalia (strain MO-1)</name>
    <dbReference type="NCBI Taxonomy" id="451514"/>
    <lineage>
        <taxon>Bacteria</taxon>
        <taxon>Pseudomonadati</taxon>
        <taxon>Pseudomonadota</taxon>
        <taxon>Magnetococcia</taxon>
        <taxon>Magnetococcales</taxon>
        <taxon>Magnetococcaceae</taxon>
        <taxon>Magnetococcus</taxon>
    </lineage>
</organism>
<dbReference type="AlphaFoldDB" id="A0A1S7LLK5"/>
<evidence type="ECO:0000259" key="1">
    <source>
        <dbReference type="PROSITE" id="PS51186"/>
    </source>
</evidence>
<dbReference type="GO" id="GO:0008999">
    <property type="term" value="F:protein-N-terminal-alanine acetyltransferase activity"/>
    <property type="evidence" value="ECO:0007669"/>
    <property type="project" value="TreeGrafter"/>
</dbReference>
<name>A0A1S7LLK5_MAGMO</name>
<dbReference type="InterPro" id="IPR000182">
    <property type="entry name" value="GNAT_dom"/>
</dbReference>
<gene>
    <name evidence="2" type="ORF">MAGMO_2882</name>
</gene>
<keyword evidence="2" id="KW-0808">Transferase</keyword>
<dbReference type="InterPro" id="IPR050276">
    <property type="entry name" value="MshD_Acetyltransferase"/>
</dbReference>
<dbReference type="PANTHER" id="PTHR43617:SF20">
    <property type="entry name" value="N-ALPHA-ACETYLTRANSFERASE RIMI"/>
    <property type="match status" value="1"/>
</dbReference>
<dbReference type="PROSITE" id="PS51186">
    <property type="entry name" value="GNAT"/>
    <property type="match status" value="1"/>
</dbReference>
<dbReference type="EMBL" id="LO017727">
    <property type="protein sequence ID" value="CRH07029.1"/>
    <property type="molecule type" value="Genomic_DNA"/>
</dbReference>
<dbReference type="CDD" id="cd04301">
    <property type="entry name" value="NAT_SF"/>
    <property type="match status" value="1"/>
</dbReference>
<feature type="domain" description="N-acetyltransferase" evidence="1">
    <location>
        <begin position="9"/>
        <end position="155"/>
    </location>
</feature>
<keyword evidence="2" id="KW-0012">Acyltransferase</keyword>
<dbReference type="SUPFAM" id="SSF55729">
    <property type="entry name" value="Acyl-CoA N-acyltransferases (Nat)"/>
    <property type="match status" value="1"/>
</dbReference>
<proteinExistence type="predicted"/>
<dbReference type="InterPro" id="IPR016181">
    <property type="entry name" value="Acyl_CoA_acyltransferase"/>
</dbReference>
<dbReference type="Gene3D" id="3.40.630.30">
    <property type="match status" value="1"/>
</dbReference>
<dbReference type="Pfam" id="PF00583">
    <property type="entry name" value="Acetyltransf_1"/>
    <property type="match status" value="1"/>
</dbReference>
<protein>
    <submittedName>
        <fullName evidence="2">Putative Ribosomal-protein-alanine acetyltransferase</fullName>
        <ecNumber evidence="2">2.3.1.128</ecNumber>
    </submittedName>
</protein>
<evidence type="ECO:0000313" key="2">
    <source>
        <dbReference type="EMBL" id="CRH07029.1"/>
    </source>
</evidence>
<sequence>MKMVISETVHIEPITPALCPSLAALDLRVSPRPWTEQMFAEELELQSVALAIMAADQPLGFAIARYQYDSWHVMTIGIDPEHRRRGWGRRVMQALLADIKKRAGQTVELEVRSSNKGAIALYGALGFCQTGRRPRYYPAGAHAREDALLMQKQLDETQPTRGRV</sequence>
<dbReference type="NCBIfam" id="TIGR01575">
    <property type="entry name" value="rimI"/>
    <property type="match status" value="1"/>
</dbReference>
<dbReference type="PANTHER" id="PTHR43617">
    <property type="entry name" value="L-AMINO ACID N-ACETYLTRANSFERASE"/>
    <property type="match status" value="1"/>
</dbReference>
<accession>A0A1S7LLK5</accession>